<protein>
    <submittedName>
        <fullName evidence="2">Uncharacterized protein</fullName>
    </submittedName>
</protein>
<keyword evidence="3" id="KW-1185">Reference proteome</keyword>
<accession>A0ABR2YCC9</accession>
<comment type="caution">
    <text evidence="2">The sequence shown here is derived from an EMBL/GenBank/DDBJ whole genome shotgun (WGS) entry which is preliminary data.</text>
</comment>
<sequence length="78" mass="8431">MARITAFASLVLIAASMAAGRPLDVPGIVEDDQQGDFHVWAFDTGSIVNNGDAGFDNWQFSGCFDRPNNNKVVNFHAC</sequence>
<dbReference type="EMBL" id="JALJOT010000016">
    <property type="protein sequence ID" value="KAK9902074.1"/>
    <property type="molecule type" value="Genomic_DNA"/>
</dbReference>
<evidence type="ECO:0000313" key="2">
    <source>
        <dbReference type="EMBL" id="KAK9902074.1"/>
    </source>
</evidence>
<dbReference type="Proteomes" id="UP001491310">
    <property type="component" value="Unassembled WGS sequence"/>
</dbReference>
<name>A0ABR2YCC9_9CHLO</name>
<feature type="chain" id="PRO_5047247219" evidence="1">
    <location>
        <begin position="21"/>
        <end position="78"/>
    </location>
</feature>
<feature type="signal peptide" evidence="1">
    <location>
        <begin position="1"/>
        <end position="20"/>
    </location>
</feature>
<proteinExistence type="predicted"/>
<keyword evidence="1" id="KW-0732">Signal</keyword>
<reference evidence="2 3" key="1">
    <citation type="journal article" date="2024" name="Nat. Commun.">
        <title>Phylogenomics reveals the evolutionary origins of lichenization in chlorophyte algae.</title>
        <authorList>
            <person name="Puginier C."/>
            <person name="Libourel C."/>
            <person name="Otte J."/>
            <person name="Skaloud P."/>
            <person name="Haon M."/>
            <person name="Grisel S."/>
            <person name="Petersen M."/>
            <person name="Berrin J.G."/>
            <person name="Delaux P.M."/>
            <person name="Dal Grande F."/>
            <person name="Keller J."/>
        </authorList>
    </citation>
    <scope>NUCLEOTIDE SEQUENCE [LARGE SCALE GENOMIC DNA]</scope>
    <source>
        <strain evidence="2 3">SAG 216-7</strain>
    </source>
</reference>
<evidence type="ECO:0000313" key="3">
    <source>
        <dbReference type="Proteomes" id="UP001491310"/>
    </source>
</evidence>
<evidence type="ECO:0000256" key="1">
    <source>
        <dbReference type="SAM" id="SignalP"/>
    </source>
</evidence>
<gene>
    <name evidence="2" type="ORF">WJX75_003353</name>
</gene>
<organism evidence="2 3">
    <name type="scientific">Coccomyxa subellipsoidea</name>
    <dbReference type="NCBI Taxonomy" id="248742"/>
    <lineage>
        <taxon>Eukaryota</taxon>
        <taxon>Viridiplantae</taxon>
        <taxon>Chlorophyta</taxon>
        <taxon>core chlorophytes</taxon>
        <taxon>Trebouxiophyceae</taxon>
        <taxon>Trebouxiophyceae incertae sedis</taxon>
        <taxon>Coccomyxaceae</taxon>
        <taxon>Coccomyxa</taxon>
    </lineage>
</organism>